<organism evidence="1 2">
    <name type="scientific">Staurois parvus</name>
    <dbReference type="NCBI Taxonomy" id="386267"/>
    <lineage>
        <taxon>Eukaryota</taxon>
        <taxon>Metazoa</taxon>
        <taxon>Chordata</taxon>
        <taxon>Craniata</taxon>
        <taxon>Vertebrata</taxon>
        <taxon>Euteleostomi</taxon>
        <taxon>Amphibia</taxon>
        <taxon>Batrachia</taxon>
        <taxon>Anura</taxon>
        <taxon>Neobatrachia</taxon>
        <taxon>Ranoidea</taxon>
        <taxon>Ranidae</taxon>
        <taxon>Staurois</taxon>
    </lineage>
</organism>
<dbReference type="EMBL" id="CATNWA010014490">
    <property type="protein sequence ID" value="CAI9572373.1"/>
    <property type="molecule type" value="Genomic_DNA"/>
</dbReference>
<dbReference type="Proteomes" id="UP001162483">
    <property type="component" value="Unassembled WGS sequence"/>
</dbReference>
<comment type="caution">
    <text evidence="1">The sequence shown here is derived from an EMBL/GenBank/DDBJ whole genome shotgun (WGS) entry which is preliminary data.</text>
</comment>
<reference evidence="1" key="1">
    <citation type="submission" date="2023-05" db="EMBL/GenBank/DDBJ databases">
        <authorList>
            <person name="Stuckert A."/>
        </authorList>
    </citation>
    <scope>NUCLEOTIDE SEQUENCE</scope>
</reference>
<evidence type="ECO:0000313" key="1">
    <source>
        <dbReference type="EMBL" id="CAI9572373.1"/>
    </source>
</evidence>
<gene>
    <name evidence="1" type="ORF">SPARVUS_LOCUS7433267</name>
</gene>
<name>A0ABN9DLT6_9NEOB</name>
<protein>
    <submittedName>
        <fullName evidence="1">Uncharacterized protein</fullName>
    </submittedName>
</protein>
<proteinExistence type="predicted"/>
<evidence type="ECO:0000313" key="2">
    <source>
        <dbReference type="Proteomes" id="UP001162483"/>
    </source>
</evidence>
<sequence>MVLASDSLQQMDEMKRGMWKRLIDKFNVKSPQDGAKE</sequence>
<keyword evidence="2" id="KW-1185">Reference proteome</keyword>
<accession>A0ABN9DLT6</accession>